<name>A0A4Y3VTZ7_9ACTN</name>
<evidence type="ECO:0000313" key="3">
    <source>
        <dbReference type="Proteomes" id="UP000317881"/>
    </source>
</evidence>
<evidence type="ECO:0008006" key="4">
    <source>
        <dbReference type="Google" id="ProtNLM"/>
    </source>
</evidence>
<keyword evidence="1" id="KW-0472">Membrane</keyword>
<dbReference type="AlphaFoldDB" id="A0A4Y3VTZ7"/>
<proteinExistence type="predicted"/>
<sequence>MGTEQSVRCKVPYYAPVVVGFSLVWLGGLVVLGFRWLRHDPTHPGEFLLVGGLLTLTVCIGLLRRRSVVRAVEFTKAQVRLESRAGVRTVPIADLRAVGVEHTGTTVDGYVSTSLRLDWRDESRSFDCSHDPTLGEALVRLLPSRVTVEERWDELQEPSTG</sequence>
<feature type="transmembrane region" description="Helical" evidence="1">
    <location>
        <begin position="46"/>
        <end position="63"/>
    </location>
</feature>
<keyword evidence="1" id="KW-1133">Transmembrane helix</keyword>
<keyword evidence="1" id="KW-0812">Transmembrane</keyword>
<keyword evidence="3" id="KW-1185">Reference proteome</keyword>
<evidence type="ECO:0000313" key="2">
    <source>
        <dbReference type="EMBL" id="GEC08416.1"/>
    </source>
</evidence>
<evidence type="ECO:0000256" key="1">
    <source>
        <dbReference type="SAM" id="Phobius"/>
    </source>
</evidence>
<dbReference type="Proteomes" id="UP000317881">
    <property type="component" value="Unassembled WGS sequence"/>
</dbReference>
<reference evidence="2 3" key="1">
    <citation type="submission" date="2019-06" db="EMBL/GenBank/DDBJ databases">
        <title>Whole genome shotgun sequence of Streptomyces spinoverrucosus NBRC 14228.</title>
        <authorList>
            <person name="Hosoyama A."/>
            <person name="Uohara A."/>
            <person name="Ohji S."/>
            <person name="Ichikawa N."/>
        </authorList>
    </citation>
    <scope>NUCLEOTIDE SEQUENCE [LARGE SCALE GENOMIC DNA]</scope>
    <source>
        <strain evidence="2 3">NBRC 14228</strain>
    </source>
</reference>
<organism evidence="2 3">
    <name type="scientific">Streptomyces spinoverrucosus</name>
    <dbReference type="NCBI Taxonomy" id="284043"/>
    <lineage>
        <taxon>Bacteria</taxon>
        <taxon>Bacillati</taxon>
        <taxon>Actinomycetota</taxon>
        <taxon>Actinomycetes</taxon>
        <taxon>Kitasatosporales</taxon>
        <taxon>Streptomycetaceae</taxon>
        <taxon>Streptomyces</taxon>
    </lineage>
</organism>
<feature type="transmembrane region" description="Helical" evidence="1">
    <location>
        <begin position="12"/>
        <end position="34"/>
    </location>
</feature>
<protein>
    <recommendedName>
        <fullName evidence="4">DUF304 domain-containing protein</fullName>
    </recommendedName>
</protein>
<accession>A0A4Y3VTZ7</accession>
<dbReference type="OrthoDB" id="9891484at2"/>
<dbReference type="RefSeq" id="WP_141313167.1">
    <property type="nucleotide sequence ID" value="NZ_BJND01000052.1"/>
</dbReference>
<dbReference type="EMBL" id="BJND01000052">
    <property type="protein sequence ID" value="GEC08416.1"/>
    <property type="molecule type" value="Genomic_DNA"/>
</dbReference>
<comment type="caution">
    <text evidence="2">The sequence shown here is derived from an EMBL/GenBank/DDBJ whole genome shotgun (WGS) entry which is preliminary data.</text>
</comment>
<gene>
    <name evidence="2" type="ORF">SSP24_60710</name>
</gene>